<accession>A0A1G4IS58</accession>
<dbReference type="InterPro" id="IPR036915">
    <property type="entry name" value="Cyclin-like_sf"/>
</dbReference>
<dbReference type="GO" id="GO:0000307">
    <property type="term" value="C:cyclin-dependent protein kinase holoenzyme complex"/>
    <property type="evidence" value="ECO:0007669"/>
    <property type="project" value="UniProtKB-ARBA"/>
</dbReference>
<feature type="region of interest" description="Disordered" evidence="1">
    <location>
        <begin position="1"/>
        <end position="38"/>
    </location>
</feature>
<dbReference type="SUPFAM" id="SSF47954">
    <property type="entry name" value="Cyclin-like"/>
    <property type="match status" value="1"/>
</dbReference>
<organism evidence="2 3">
    <name type="scientific">Lachancea nothofagi CBS 11611</name>
    <dbReference type="NCBI Taxonomy" id="1266666"/>
    <lineage>
        <taxon>Eukaryota</taxon>
        <taxon>Fungi</taxon>
        <taxon>Dikarya</taxon>
        <taxon>Ascomycota</taxon>
        <taxon>Saccharomycotina</taxon>
        <taxon>Saccharomycetes</taxon>
        <taxon>Saccharomycetales</taxon>
        <taxon>Saccharomycetaceae</taxon>
        <taxon>Lachancea</taxon>
    </lineage>
</organism>
<reference evidence="3" key="1">
    <citation type="submission" date="2016-03" db="EMBL/GenBank/DDBJ databases">
        <authorList>
            <person name="Devillers Hugo."/>
        </authorList>
    </citation>
    <scope>NUCLEOTIDE SEQUENCE [LARGE SCALE GENOMIC DNA]</scope>
</reference>
<evidence type="ECO:0000313" key="3">
    <source>
        <dbReference type="Proteomes" id="UP000189911"/>
    </source>
</evidence>
<feature type="compositionally biased region" description="Basic and acidic residues" evidence="1">
    <location>
        <begin position="13"/>
        <end position="27"/>
    </location>
</feature>
<dbReference type="InterPro" id="IPR013922">
    <property type="entry name" value="Cyclin_PHO80-like"/>
</dbReference>
<dbReference type="GO" id="GO:0005634">
    <property type="term" value="C:nucleus"/>
    <property type="evidence" value="ECO:0007669"/>
    <property type="project" value="TreeGrafter"/>
</dbReference>
<dbReference type="PANTHER" id="PTHR15615:SF117">
    <property type="entry name" value="PHO85 CYCLIN PHO80"/>
    <property type="match status" value="1"/>
</dbReference>
<dbReference type="PANTHER" id="PTHR15615">
    <property type="match status" value="1"/>
</dbReference>
<dbReference type="Pfam" id="PF08613">
    <property type="entry name" value="Cyclin"/>
    <property type="match status" value="1"/>
</dbReference>
<feature type="region of interest" description="Disordered" evidence="1">
    <location>
        <begin position="263"/>
        <end position="293"/>
    </location>
</feature>
<sequence>MSVHELGDVSAQNEERTNSNENTKEDVNTSMKTGDQGPDVAEDLVPDVILPSNFSKCSRGDLVILISRMLSFLIQINDSAIKSEHNELTRFHSRVPPQISVYDYLMRLTRYSALEPAVLISSVYYIDLLSAIYPAFSLNSLTVHRFLLTATAVASKGLCDAFCTNTHYSKVGGVQCSELHVLENEFLKRVNYRILPRDDNILCCKMERQEGLFVTDTYPEGNVRGPNNGFNVLDTYYRKIIEIVGSYDSSPDKTKKAHYSMEPLLKKHEIEPSNKKRVLEDSEIKTNSNKKPA</sequence>
<evidence type="ECO:0000313" key="2">
    <source>
        <dbReference type="EMBL" id="SCU79535.1"/>
    </source>
</evidence>
<name>A0A1G4IS58_9SACH</name>
<evidence type="ECO:0000256" key="1">
    <source>
        <dbReference type="SAM" id="MobiDB-lite"/>
    </source>
</evidence>
<dbReference type="OrthoDB" id="337735at2759"/>
<dbReference type="Proteomes" id="UP000189911">
    <property type="component" value="Chromosome A"/>
</dbReference>
<dbReference type="GO" id="GO:0016538">
    <property type="term" value="F:cyclin-dependent protein serine/threonine kinase regulator activity"/>
    <property type="evidence" value="ECO:0007669"/>
    <property type="project" value="TreeGrafter"/>
</dbReference>
<dbReference type="Gene3D" id="1.10.472.10">
    <property type="entry name" value="Cyclin-like"/>
    <property type="match status" value="1"/>
</dbReference>
<dbReference type="AlphaFoldDB" id="A0A1G4IS58"/>
<dbReference type="EMBL" id="LT598449">
    <property type="protein sequence ID" value="SCU79535.1"/>
    <property type="molecule type" value="Genomic_DNA"/>
</dbReference>
<keyword evidence="3" id="KW-1185">Reference proteome</keyword>
<dbReference type="CDD" id="cd20558">
    <property type="entry name" value="CYCLIN_ScPCL7-like"/>
    <property type="match status" value="1"/>
</dbReference>
<proteinExistence type="predicted"/>
<feature type="compositionally biased region" description="Basic and acidic residues" evidence="1">
    <location>
        <begin position="264"/>
        <end position="284"/>
    </location>
</feature>
<dbReference type="GO" id="GO:0019901">
    <property type="term" value="F:protein kinase binding"/>
    <property type="evidence" value="ECO:0007669"/>
    <property type="project" value="InterPro"/>
</dbReference>
<protein>
    <submittedName>
        <fullName evidence="2">LANO_0A06612g1_1</fullName>
    </submittedName>
</protein>
<dbReference type="FunFam" id="1.10.472.10:FF:000085">
    <property type="entry name" value="Pho80p cyclin"/>
    <property type="match status" value="1"/>
</dbReference>
<gene>
    <name evidence="2" type="ORF">LANO_0A06612G</name>
</gene>